<reference evidence="4" key="1">
    <citation type="submission" date="2025-08" db="UniProtKB">
        <authorList>
            <consortium name="Ensembl"/>
        </authorList>
    </citation>
    <scope>IDENTIFICATION</scope>
</reference>
<dbReference type="InterPro" id="IPR008906">
    <property type="entry name" value="HATC_C_dom"/>
</dbReference>
<proteinExistence type="predicted"/>
<dbReference type="PANTHER" id="PTHR45749:SF21">
    <property type="entry name" value="DUF4371 DOMAIN-CONTAINING PROTEIN"/>
    <property type="match status" value="1"/>
</dbReference>
<dbReference type="AlphaFoldDB" id="A0A8C1RMU2"/>
<dbReference type="SUPFAM" id="SSF53098">
    <property type="entry name" value="Ribonuclease H-like"/>
    <property type="match status" value="1"/>
</dbReference>
<accession>A0A8C1RMU2</accession>
<protein>
    <recommendedName>
        <fullName evidence="6">TTF-type domain-containing protein</fullName>
    </recommendedName>
</protein>
<dbReference type="Pfam" id="PF05699">
    <property type="entry name" value="Dimer_Tnp_hAT"/>
    <property type="match status" value="1"/>
</dbReference>
<organism evidence="4 5">
    <name type="scientific">Cyprinus carpio</name>
    <name type="common">Common carp</name>
    <dbReference type="NCBI Taxonomy" id="7962"/>
    <lineage>
        <taxon>Eukaryota</taxon>
        <taxon>Metazoa</taxon>
        <taxon>Chordata</taxon>
        <taxon>Craniata</taxon>
        <taxon>Vertebrata</taxon>
        <taxon>Euteleostomi</taxon>
        <taxon>Actinopterygii</taxon>
        <taxon>Neopterygii</taxon>
        <taxon>Teleostei</taxon>
        <taxon>Ostariophysi</taxon>
        <taxon>Cypriniformes</taxon>
        <taxon>Cyprinidae</taxon>
        <taxon>Cyprininae</taxon>
        <taxon>Cyprinus</taxon>
    </lineage>
</organism>
<evidence type="ECO:0000259" key="3">
    <source>
        <dbReference type="Pfam" id="PF14291"/>
    </source>
</evidence>
<dbReference type="InterPro" id="IPR025398">
    <property type="entry name" value="DUF4371"/>
</dbReference>
<feature type="domain" description="HAT C-terminal dimerisation" evidence="2">
    <location>
        <begin position="726"/>
        <end position="781"/>
    </location>
</feature>
<dbReference type="InterPro" id="IPR012337">
    <property type="entry name" value="RNaseH-like_sf"/>
</dbReference>
<dbReference type="GO" id="GO:0046983">
    <property type="term" value="F:protein dimerization activity"/>
    <property type="evidence" value="ECO:0007669"/>
    <property type="project" value="InterPro"/>
</dbReference>
<dbReference type="Proteomes" id="UP000694427">
    <property type="component" value="Unplaced"/>
</dbReference>
<evidence type="ECO:0000259" key="2">
    <source>
        <dbReference type="Pfam" id="PF05699"/>
    </source>
</evidence>
<evidence type="ECO:0000256" key="1">
    <source>
        <dbReference type="SAM" id="MobiDB-lite"/>
    </source>
</evidence>
<evidence type="ECO:0000313" key="4">
    <source>
        <dbReference type="Ensembl" id="ENSCCRP00010117655.1"/>
    </source>
</evidence>
<feature type="region of interest" description="Disordered" evidence="1">
    <location>
        <begin position="12"/>
        <end position="79"/>
    </location>
</feature>
<reference evidence="4" key="2">
    <citation type="submission" date="2025-09" db="UniProtKB">
        <authorList>
            <consortium name="Ensembl"/>
        </authorList>
    </citation>
    <scope>IDENTIFICATION</scope>
</reference>
<dbReference type="PANTHER" id="PTHR45749">
    <property type="match status" value="1"/>
</dbReference>
<feature type="domain" description="DUF4371" evidence="3">
    <location>
        <begin position="285"/>
        <end position="399"/>
    </location>
</feature>
<dbReference type="Ensembl" id="ENSCCRT00010130727.1">
    <property type="protein sequence ID" value="ENSCCRP00010117655.1"/>
    <property type="gene ID" value="ENSCCRG00010051548.1"/>
</dbReference>
<sequence length="809" mass="91064">MLPSPHTCLVMASNKQQKRISDFFSGNTVKKSKNSDGNSSQTKDVNNNVDETATEPSPKTDTDTNSVQTSAVSRPMSASASSEVCELDVNMDSAEVGTHDRMAARVADKPYQPRIKFPGRRFGGETFERSFQCGWFDKWKWLHYIRESDSVICFICAKATDKGLLRLTNDNQSSFVKAGGGYSNWKKAREKFAQHELSELHSDSVRALESLKLTPINAVISDIAARDQATGRAVLELFFRSIKLLGREGLPLRGHAHRDGVLWQLMLERTHALPKEREWMLRRDNWMSDTIQNEILGMFAHAIQREIMSQISHCSFFGLTADGTTDISASEQFSCCLQFVDSDLRAQNVFLGFYNASDSSAETLFSCIKDIFIRLNIPLERLAGYCFDGASNMSGRINGVRAKLKAECPVSLYVHCSNHALDLVLQEVAREVRLIADTLNFVQGVSVVISESAKRKQLFRSLFGSEDVVCNLLGLCPTRWCIRSTAISRVISAYATLLETLKTLERDKSVRAEIRSKIFGLCTQAKQARTYFGLVCSQALFEPSEAVARSLQSETSTARAALECVTVLKQHMQRLRGDDSFKELMDKVNTAARCNNLKMPNPPRLSKTPARIRNTSEPEVLVCKSGEAQWRRQFFEAVDLIQTELKRRFDQSGIKVAAQRETTLIEAANQNLSGLNEEMQLPEKFDRSRLQMQLTLLGDLTKERRFTAVKELAEFISSLHPQTRELFKEVEAFIELCLCLPVSAAPSERSFSALRRLKTWTRSTTSQKRLTHLALMHIHSDILDRLDIPSLVRSFISNTPERKAMFGAL</sequence>
<keyword evidence="5" id="KW-1185">Reference proteome</keyword>
<evidence type="ECO:0008006" key="6">
    <source>
        <dbReference type="Google" id="ProtNLM"/>
    </source>
</evidence>
<evidence type="ECO:0000313" key="5">
    <source>
        <dbReference type="Proteomes" id="UP000694427"/>
    </source>
</evidence>
<dbReference type="Pfam" id="PF14291">
    <property type="entry name" value="DUF4371"/>
    <property type="match status" value="1"/>
</dbReference>
<feature type="compositionally biased region" description="Polar residues" evidence="1">
    <location>
        <begin position="24"/>
        <end position="79"/>
    </location>
</feature>
<name>A0A8C1RMU2_CYPCA</name>